<dbReference type="AlphaFoldDB" id="A0AAJ1RCI5"/>
<gene>
    <name evidence="3" type="ORF">DLJ48_04415</name>
    <name evidence="2" type="ORF">EVC35_04350</name>
</gene>
<evidence type="ECO:0000313" key="5">
    <source>
        <dbReference type="Proteomes" id="UP001167919"/>
    </source>
</evidence>
<reference evidence="3 4" key="1">
    <citation type="journal article" date="2019" name="Syst. Appl. Microbiol.">
        <title>Oenococcus sicerae sp. nov., isolated from French cider.</title>
        <authorList>
            <person name="Cousin F.J."/>
            <person name="Le Guellec R."/>
            <person name="Chagnot C."/>
            <person name="Goux D."/>
            <person name="Dalmasso M."/>
            <person name="Laplace J.M."/>
            <person name="Cretenet M."/>
        </authorList>
    </citation>
    <scope>NUCLEOTIDE SEQUENCE [LARGE SCALE GENOMIC DNA]</scope>
    <source>
        <strain evidence="3 4">UCMA 15228</strain>
    </source>
</reference>
<dbReference type="EMBL" id="SDWY01000002">
    <property type="protein sequence ID" value="MDN6900237.1"/>
    <property type="molecule type" value="Genomic_DNA"/>
</dbReference>
<reference evidence="3" key="3">
    <citation type="submission" date="2020-01" db="EMBL/GenBank/DDBJ databases">
        <authorList>
            <person name="Cousin F.J."/>
            <person name="Le Guellec R."/>
            <person name="Cretenet M."/>
        </authorList>
    </citation>
    <scope>NUCLEOTIDE SEQUENCE</scope>
    <source>
        <strain evidence="3">UCMA 15228</strain>
    </source>
</reference>
<dbReference type="Proteomes" id="UP000286907">
    <property type="component" value="Chromosome"/>
</dbReference>
<accession>A0AAJ1RCI5</accession>
<keyword evidence="1" id="KW-0812">Transmembrane</keyword>
<evidence type="ECO:0000313" key="2">
    <source>
        <dbReference type="EMBL" id="MDN6900237.1"/>
    </source>
</evidence>
<dbReference type="Pfam" id="PF13253">
    <property type="entry name" value="DUF4044"/>
    <property type="match status" value="1"/>
</dbReference>
<name>A0AAJ1RCI5_9LACO</name>
<evidence type="ECO:0000313" key="4">
    <source>
        <dbReference type="Proteomes" id="UP000286907"/>
    </source>
</evidence>
<evidence type="ECO:0000313" key="3">
    <source>
        <dbReference type="EMBL" id="QAS69817.1"/>
    </source>
</evidence>
<reference evidence="2" key="2">
    <citation type="submission" date="2019-01" db="EMBL/GenBank/DDBJ databases">
        <title>Oenococcus sicerae UCMA17102.</title>
        <authorList>
            <person name="Cousin F.J."/>
            <person name="Le Guellec R."/>
            <person name="Cretenet M."/>
        </authorList>
    </citation>
    <scope>NUCLEOTIDE SEQUENCE</scope>
    <source>
        <strain evidence="2">UCMA17102</strain>
    </source>
</reference>
<dbReference type="InterPro" id="IPR025270">
    <property type="entry name" value="DUF4044"/>
</dbReference>
<protein>
    <submittedName>
        <fullName evidence="2">DUF4044 domain-containing protein</fullName>
    </submittedName>
</protein>
<dbReference type="EMBL" id="CP029684">
    <property type="protein sequence ID" value="QAS69817.1"/>
    <property type="molecule type" value="Genomic_DNA"/>
</dbReference>
<sequence>MEKIKRQENQNKLSPEELISQRSRIAHQRVSDANEKNKHKSRFDYITISMAVLMALVTIFGIVIGLLTVR</sequence>
<dbReference type="Proteomes" id="UP001167919">
    <property type="component" value="Unassembled WGS sequence"/>
</dbReference>
<organism evidence="2 5">
    <name type="scientific">Oenococcus sicerae</name>
    <dbReference type="NCBI Taxonomy" id="2203724"/>
    <lineage>
        <taxon>Bacteria</taxon>
        <taxon>Bacillati</taxon>
        <taxon>Bacillota</taxon>
        <taxon>Bacilli</taxon>
        <taxon>Lactobacillales</taxon>
        <taxon>Lactobacillaceae</taxon>
        <taxon>Oenococcus</taxon>
    </lineage>
</organism>
<keyword evidence="4" id="KW-1185">Reference proteome</keyword>
<keyword evidence="1" id="KW-1133">Transmembrane helix</keyword>
<keyword evidence="1" id="KW-0472">Membrane</keyword>
<feature type="transmembrane region" description="Helical" evidence="1">
    <location>
        <begin position="45"/>
        <end position="67"/>
    </location>
</feature>
<dbReference type="RefSeq" id="WP_128686276.1">
    <property type="nucleotide sequence ID" value="NZ_CP029684.2"/>
</dbReference>
<evidence type="ECO:0000256" key="1">
    <source>
        <dbReference type="SAM" id="Phobius"/>
    </source>
</evidence>
<proteinExistence type="predicted"/>